<keyword evidence="2" id="KW-1185">Reference proteome</keyword>
<accession>A0A7M3MB81</accession>
<sequence length="179" mass="21024">MGFIKDADQSPPEHARVYIAPAPDGASPATEVRSWPNRDGEQLFEIAFIVPRGEKHLHAWVGFMAETLDRMGWDRWWIDTLSISQVLNRYIVDAVRQWGEAFWPLYQRDAVALIQVGLQREDFQNCAENWARQFPHVSVDDEYDFERITLELEAQAMEERAKRRFFGLHRLLHARNRTN</sequence>
<organism evidence="1 2">
    <name type="scientific">Oceanidesulfovibrio indonesiensis</name>
    <dbReference type="NCBI Taxonomy" id="54767"/>
    <lineage>
        <taxon>Bacteria</taxon>
        <taxon>Pseudomonadati</taxon>
        <taxon>Thermodesulfobacteriota</taxon>
        <taxon>Desulfovibrionia</taxon>
        <taxon>Desulfovibrionales</taxon>
        <taxon>Desulfovibrionaceae</taxon>
        <taxon>Oceanidesulfovibrio</taxon>
    </lineage>
</organism>
<dbReference type="EMBL" id="QMIE01000017">
    <property type="protein sequence ID" value="TVM15363.1"/>
    <property type="molecule type" value="Genomic_DNA"/>
</dbReference>
<reference evidence="1 2" key="1">
    <citation type="submission" date="2018-06" db="EMBL/GenBank/DDBJ databases">
        <title>Complete genome of Desulfovibrio indonesiensis P37SLT.</title>
        <authorList>
            <person name="Crispim J.S."/>
            <person name="Vidigal P.M.P."/>
            <person name="Silva L.C.F."/>
            <person name="Laguardia C.N."/>
            <person name="Araujo L.C."/>
            <person name="Dias R.S."/>
            <person name="Sousa M.P."/>
            <person name="Paula S.O."/>
            <person name="Silva C."/>
        </authorList>
    </citation>
    <scope>NUCLEOTIDE SEQUENCE [LARGE SCALE GENOMIC DNA]</scope>
    <source>
        <strain evidence="1 2">P37SLT</strain>
    </source>
</reference>
<gene>
    <name evidence="1" type="ORF">DPQ33_15485</name>
</gene>
<comment type="caution">
    <text evidence="1">The sequence shown here is derived from an EMBL/GenBank/DDBJ whole genome shotgun (WGS) entry which is preliminary data.</text>
</comment>
<dbReference type="AlphaFoldDB" id="A0A7M3MB81"/>
<dbReference type="Proteomes" id="UP000448292">
    <property type="component" value="Unassembled WGS sequence"/>
</dbReference>
<proteinExistence type="predicted"/>
<protein>
    <submittedName>
        <fullName evidence="1">Uncharacterized protein</fullName>
    </submittedName>
</protein>
<evidence type="ECO:0000313" key="2">
    <source>
        <dbReference type="Proteomes" id="UP000448292"/>
    </source>
</evidence>
<evidence type="ECO:0000313" key="1">
    <source>
        <dbReference type="EMBL" id="TVM15363.1"/>
    </source>
</evidence>
<name>A0A7M3MB81_9BACT</name>